<dbReference type="Gene3D" id="1.25.40.20">
    <property type="entry name" value="Ankyrin repeat-containing domain"/>
    <property type="match status" value="1"/>
</dbReference>
<dbReference type="EMBL" id="LKAJ02000001">
    <property type="protein sequence ID" value="MCS5709994.1"/>
    <property type="molecule type" value="Genomic_DNA"/>
</dbReference>
<evidence type="ECO:0000313" key="3">
    <source>
        <dbReference type="Proteomes" id="UP000051497"/>
    </source>
</evidence>
<dbReference type="SUPFAM" id="SSF48403">
    <property type="entry name" value="Ankyrin repeat"/>
    <property type="match status" value="1"/>
</dbReference>
<evidence type="ECO:0000313" key="2">
    <source>
        <dbReference type="EMBL" id="MCS5709994.1"/>
    </source>
</evidence>
<dbReference type="InterPro" id="IPR036770">
    <property type="entry name" value="Ankyrin_rpt-contain_sf"/>
</dbReference>
<keyword evidence="3" id="KW-1185">Reference proteome</keyword>
<reference evidence="2" key="3">
    <citation type="submission" date="2021-06" db="EMBL/GenBank/DDBJ databases">
        <title>Genomic Description and Analysis of Intracellular Bacteria, Candidatus Berkiella cookevillensis and Candidatus Berkiella aquae.</title>
        <authorList>
            <person name="Kidane D.T."/>
            <person name="Mehari Y.T."/>
            <person name="Rice F.C."/>
            <person name="Arivett B.A."/>
            <person name="Farone A.L."/>
            <person name="Berk S.G."/>
            <person name="Farone M.B."/>
        </authorList>
    </citation>
    <scope>NUCLEOTIDE SEQUENCE</scope>
    <source>
        <strain evidence="2">HT99</strain>
    </source>
</reference>
<dbReference type="AlphaFoldDB" id="A0A0Q9YK78"/>
<sequence>MLTGPRKTILSLHDFARAGDWHSVFTQLEMNRALVTQKDYHFSTLGWSLSDHAIYQSKVTELFLLQNKFGLWVLPHFRMLEALISTQRWSSLFELLEEKKNLDINTKFCASGLYFTLLDMVIHHGHHTFAYALRERGAKTILELGIVSELLFQAAEKGQWNNVYAILNEDKSRVDFVDKSVNKGWVLLQYAYQQRHGEAISKLVDHYSASFDELYTSDKILHDCIIDFYEASKHRGQPVPLLDHECDIIKSLSEMMIHEDEKPNALLSLSNVTPLLRPIGYERALKSAPSIKAQIPDAQYETGLHLLHKDFPGGTTSIIRSRSS</sequence>
<evidence type="ECO:0008006" key="4">
    <source>
        <dbReference type="Google" id="ProtNLM"/>
    </source>
</evidence>
<organism evidence="1">
    <name type="scientific">Candidatus Berkiella aquae</name>
    <dbReference type="NCBI Taxonomy" id="295108"/>
    <lineage>
        <taxon>Bacteria</taxon>
        <taxon>Pseudomonadati</taxon>
        <taxon>Pseudomonadota</taxon>
        <taxon>Gammaproteobacteria</taxon>
        <taxon>Candidatus Berkiellales</taxon>
        <taxon>Candidatus Berkiellaceae</taxon>
        <taxon>Candidatus Berkiella</taxon>
    </lineage>
</organism>
<gene>
    <name evidence="2" type="ORF">HT99x_000990</name>
    <name evidence="1" type="ORF">HT99x_01972</name>
</gene>
<reference evidence="2" key="2">
    <citation type="journal article" date="2016" name="Genome Announc.">
        <title>Draft Genome Sequences of Two Novel Amoeba-Resistant Intranuclear Bacteria, 'Candidatus Berkiella cookevillensis' and 'Candidatus Berkiella aquae'.</title>
        <authorList>
            <person name="Mehari Y.T."/>
            <person name="Arivett B.A."/>
            <person name="Farone A.L."/>
            <person name="Gunderson J.H."/>
            <person name="Farone M.B."/>
        </authorList>
    </citation>
    <scope>NUCLEOTIDE SEQUENCE</scope>
    <source>
        <strain evidence="2">HT99</strain>
    </source>
</reference>
<evidence type="ECO:0000313" key="1">
    <source>
        <dbReference type="EMBL" id="KRG21052.1"/>
    </source>
</evidence>
<dbReference type="Proteomes" id="UP000051497">
    <property type="component" value="Unassembled WGS sequence"/>
</dbReference>
<reference evidence="1" key="1">
    <citation type="submission" date="2015-09" db="EMBL/GenBank/DDBJ databases">
        <title>Draft Genome Sequences of Two Novel Amoeba-resistant Intranuclear Bacteria, Candidatus Berkiella cookevillensis and Candidatus Berkiella aquae.</title>
        <authorList>
            <person name="Mehari Y.T."/>
            <person name="Arivett B.A."/>
            <person name="Farone A.L."/>
            <person name="Gunderson J.H."/>
            <person name="Farone M.B."/>
        </authorList>
    </citation>
    <scope>NUCLEOTIDE SEQUENCE [LARGE SCALE GENOMIC DNA]</scope>
    <source>
        <strain evidence="1">HT99</strain>
    </source>
</reference>
<accession>A0A0Q9YK78</accession>
<dbReference type="RefSeq" id="WP_075066593.1">
    <property type="nucleotide sequence ID" value="NZ_LKAJ02000001.1"/>
</dbReference>
<name>A0A0Q9YK78_9GAMM</name>
<dbReference type="EMBL" id="LKAJ01000007">
    <property type="protein sequence ID" value="KRG21052.1"/>
    <property type="molecule type" value="Genomic_DNA"/>
</dbReference>
<proteinExistence type="predicted"/>
<protein>
    <recommendedName>
        <fullName evidence="4">Ankyrin repeats (3 copies)</fullName>
    </recommendedName>
</protein>
<comment type="caution">
    <text evidence="1">The sequence shown here is derived from an EMBL/GenBank/DDBJ whole genome shotgun (WGS) entry which is preliminary data.</text>
</comment>